<dbReference type="EMBL" id="CAJPDS010000116">
    <property type="protein sequence ID" value="CAF9938654.1"/>
    <property type="molecule type" value="Genomic_DNA"/>
</dbReference>
<organism evidence="1 2">
    <name type="scientific">Heterodermia speciosa</name>
    <dbReference type="NCBI Taxonomy" id="116794"/>
    <lineage>
        <taxon>Eukaryota</taxon>
        <taxon>Fungi</taxon>
        <taxon>Dikarya</taxon>
        <taxon>Ascomycota</taxon>
        <taxon>Pezizomycotina</taxon>
        <taxon>Lecanoromycetes</taxon>
        <taxon>OSLEUM clade</taxon>
        <taxon>Lecanoromycetidae</taxon>
        <taxon>Caliciales</taxon>
        <taxon>Physciaceae</taxon>
        <taxon>Heterodermia</taxon>
    </lineage>
</organism>
<dbReference type="InterPro" id="IPR036770">
    <property type="entry name" value="Ankyrin_rpt-contain_sf"/>
</dbReference>
<accession>A0A8H3J0X9</accession>
<reference evidence="1" key="1">
    <citation type="submission" date="2021-03" db="EMBL/GenBank/DDBJ databases">
        <authorList>
            <person name="Tagirdzhanova G."/>
        </authorList>
    </citation>
    <scope>NUCLEOTIDE SEQUENCE</scope>
</reference>
<protein>
    <submittedName>
        <fullName evidence="1">Uncharacterized protein</fullName>
    </submittedName>
</protein>
<gene>
    <name evidence="1" type="ORF">HETSPECPRED_001146</name>
</gene>
<dbReference type="AlphaFoldDB" id="A0A8H3J0X9"/>
<evidence type="ECO:0000313" key="2">
    <source>
        <dbReference type="Proteomes" id="UP000664521"/>
    </source>
</evidence>
<dbReference type="Gene3D" id="1.25.40.20">
    <property type="entry name" value="Ankyrin repeat-containing domain"/>
    <property type="match status" value="1"/>
</dbReference>
<sequence>MDTSRTSLQALLRAIEEHDVASLRSALEDQDRLLLSTCAQTGTPEAAHYLLSRLPLATNSNADSSVGTTNLAPEDAYIAKHIPNPSPTHDAPVYLLKESARTGNVAVFRSLATAYPKFLTMPNRNIESLLINAIEGGVSIMKVILSHDPRFVNYEFHGHRGGLLELVVQLGGLTAYDRGRSSEQSRKIAWETFKYLLEQGPDLERAGDPVLDNLRYMKAEARVIELLERQVK</sequence>
<comment type="caution">
    <text evidence="1">The sequence shown here is derived from an EMBL/GenBank/DDBJ whole genome shotgun (WGS) entry which is preliminary data.</text>
</comment>
<name>A0A8H3J0X9_9LECA</name>
<keyword evidence="2" id="KW-1185">Reference proteome</keyword>
<evidence type="ECO:0000313" key="1">
    <source>
        <dbReference type="EMBL" id="CAF9938654.1"/>
    </source>
</evidence>
<dbReference type="Proteomes" id="UP000664521">
    <property type="component" value="Unassembled WGS sequence"/>
</dbReference>
<proteinExistence type="predicted"/>
<dbReference type="OrthoDB" id="426293at2759"/>